<dbReference type="Proteomes" id="UP000198211">
    <property type="component" value="Unassembled WGS sequence"/>
</dbReference>
<sequence length="211" mass="24280">MISSMRHNGWEYDETKFGPDPAYSDLFDGASGPSDSVLTVADDPLAVLFYFLPPKLWTQIAVQSNRYHTQPISLRARNIRSQQRRSGDVHEDLIEIRRRLASVQPIEPWEILRVVTLLIARMLVPIQKGISAHWSVKTAGALPANRFGKFMTKNRFFHVMSYLHFSNNKSPQARLDRLLHHLPSAHQTAVGWIHNWECSSYFWIATSPLHH</sequence>
<dbReference type="Pfam" id="PF13843">
    <property type="entry name" value="DDE_Tnp_1_7"/>
    <property type="match status" value="1"/>
</dbReference>
<protein>
    <recommendedName>
        <fullName evidence="1">PiggyBac transposable element-derived protein domain-containing protein</fullName>
    </recommendedName>
</protein>
<dbReference type="OrthoDB" id="117306at2759"/>
<keyword evidence="3" id="KW-1185">Reference proteome</keyword>
<gene>
    <name evidence="2" type="ORF">PHMEG_00026737</name>
</gene>
<name>A0A225VA23_9STRA</name>
<dbReference type="InterPro" id="IPR029526">
    <property type="entry name" value="PGBD"/>
</dbReference>
<evidence type="ECO:0000259" key="1">
    <source>
        <dbReference type="Pfam" id="PF13843"/>
    </source>
</evidence>
<dbReference type="PANTHER" id="PTHR46599">
    <property type="entry name" value="PIGGYBAC TRANSPOSABLE ELEMENT-DERIVED PROTEIN 4"/>
    <property type="match status" value="1"/>
</dbReference>
<dbReference type="EMBL" id="NBNE01006594">
    <property type="protein sequence ID" value="OWZ01809.1"/>
    <property type="molecule type" value="Genomic_DNA"/>
</dbReference>
<accession>A0A225VA23</accession>
<evidence type="ECO:0000313" key="3">
    <source>
        <dbReference type="Proteomes" id="UP000198211"/>
    </source>
</evidence>
<evidence type="ECO:0000313" key="2">
    <source>
        <dbReference type="EMBL" id="OWZ01809.1"/>
    </source>
</evidence>
<comment type="caution">
    <text evidence="2">The sequence shown here is derived from an EMBL/GenBank/DDBJ whole genome shotgun (WGS) entry which is preliminary data.</text>
</comment>
<reference evidence="3" key="1">
    <citation type="submission" date="2017-03" db="EMBL/GenBank/DDBJ databases">
        <title>Phytopthora megakarya and P. palmivora, two closely related causual agents of cacao black pod achieved similar genome size and gene model numbers by different mechanisms.</title>
        <authorList>
            <person name="Ali S."/>
            <person name="Shao J."/>
            <person name="Larry D.J."/>
            <person name="Kronmiller B."/>
            <person name="Shen D."/>
            <person name="Strem M.D."/>
            <person name="Melnick R.L."/>
            <person name="Guiltinan M.J."/>
            <person name="Tyler B.M."/>
            <person name="Meinhardt L.W."/>
            <person name="Bailey B.A."/>
        </authorList>
    </citation>
    <scope>NUCLEOTIDE SEQUENCE [LARGE SCALE GENOMIC DNA]</scope>
    <source>
        <strain evidence="3">zdho120</strain>
    </source>
</reference>
<proteinExistence type="predicted"/>
<feature type="domain" description="PiggyBac transposable element-derived protein" evidence="1">
    <location>
        <begin position="43"/>
        <end position="175"/>
    </location>
</feature>
<dbReference type="AlphaFoldDB" id="A0A225VA23"/>
<dbReference type="PANTHER" id="PTHR46599:SF3">
    <property type="entry name" value="PIGGYBAC TRANSPOSABLE ELEMENT-DERIVED PROTEIN 4"/>
    <property type="match status" value="1"/>
</dbReference>
<organism evidence="2 3">
    <name type="scientific">Phytophthora megakarya</name>
    <dbReference type="NCBI Taxonomy" id="4795"/>
    <lineage>
        <taxon>Eukaryota</taxon>
        <taxon>Sar</taxon>
        <taxon>Stramenopiles</taxon>
        <taxon>Oomycota</taxon>
        <taxon>Peronosporomycetes</taxon>
        <taxon>Peronosporales</taxon>
        <taxon>Peronosporaceae</taxon>
        <taxon>Phytophthora</taxon>
    </lineage>
</organism>